<gene>
    <name evidence="1" type="ORF">DSO57_1029054</name>
</gene>
<dbReference type="Proteomes" id="UP001165960">
    <property type="component" value="Unassembled WGS sequence"/>
</dbReference>
<reference evidence="1" key="1">
    <citation type="submission" date="2022-04" db="EMBL/GenBank/DDBJ databases">
        <title>Genome of the entomopathogenic fungus Entomophthora muscae.</title>
        <authorList>
            <person name="Elya C."/>
            <person name="Lovett B.R."/>
            <person name="Lee E."/>
            <person name="Macias A.M."/>
            <person name="Hajek A.E."/>
            <person name="De Bivort B.L."/>
            <person name="Kasson M.T."/>
            <person name="De Fine Licht H.H."/>
            <person name="Stajich J.E."/>
        </authorList>
    </citation>
    <scope>NUCLEOTIDE SEQUENCE</scope>
    <source>
        <strain evidence="1">Berkeley</strain>
    </source>
</reference>
<protein>
    <submittedName>
        <fullName evidence="1">Uncharacterized protein</fullName>
    </submittedName>
</protein>
<dbReference type="EMBL" id="QTSX02003739">
    <property type="protein sequence ID" value="KAJ9068406.1"/>
    <property type="molecule type" value="Genomic_DNA"/>
</dbReference>
<evidence type="ECO:0000313" key="2">
    <source>
        <dbReference type="Proteomes" id="UP001165960"/>
    </source>
</evidence>
<sequence length="124" mass="14287">MKDRLDSLDLSGEKALLTPSTEHDQCIYSSSSSLPGSPFAGDTTKTFEEARLEPLDRFYSSCHPIAEKLEVKGWKQSCRFLIYNCKNDPLYISRFDDIFCPALERCFDLRFLLDRHFSNPPLKN</sequence>
<evidence type="ECO:0000313" key="1">
    <source>
        <dbReference type="EMBL" id="KAJ9068406.1"/>
    </source>
</evidence>
<comment type="caution">
    <text evidence="1">The sequence shown here is derived from an EMBL/GenBank/DDBJ whole genome shotgun (WGS) entry which is preliminary data.</text>
</comment>
<keyword evidence="2" id="KW-1185">Reference proteome</keyword>
<accession>A0ACC2T1T5</accession>
<proteinExistence type="predicted"/>
<name>A0ACC2T1T5_9FUNG</name>
<organism evidence="1 2">
    <name type="scientific">Entomophthora muscae</name>
    <dbReference type="NCBI Taxonomy" id="34485"/>
    <lineage>
        <taxon>Eukaryota</taxon>
        <taxon>Fungi</taxon>
        <taxon>Fungi incertae sedis</taxon>
        <taxon>Zoopagomycota</taxon>
        <taxon>Entomophthoromycotina</taxon>
        <taxon>Entomophthoromycetes</taxon>
        <taxon>Entomophthorales</taxon>
        <taxon>Entomophthoraceae</taxon>
        <taxon>Entomophthora</taxon>
    </lineage>
</organism>